<feature type="binding site" evidence="10">
    <location>
        <position position="134"/>
    </location>
    <ligand>
        <name>UDP-N-acetyl-alpha-D-glucosamine</name>
        <dbReference type="ChEBI" id="CHEBI:57705"/>
    </ligand>
</feature>
<feature type="binding site" evidence="10">
    <location>
        <position position="296"/>
    </location>
    <ligand>
        <name>UDP-N-acetyl-alpha-D-glucosamine</name>
        <dbReference type="ChEBI" id="CHEBI:57705"/>
    </ligand>
</feature>
<comment type="caution">
    <text evidence="10">Lacks conserved residue(s) required for the propagation of feature annotation.</text>
</comment>
<sequence>MTQSVLPTRSSSQPILLMAGGTGGHVFPALAIAQALQAQGIKVSWLGTRRGLEARVVPKAGIDIKYVNISGLRGKNRLDLLVAPIKIMVAIWQTIQILRTLRPAAVVGMGGFVTGPGGVAAWLLGIPLLIHEQNAIAGLTNSWLAYLAGQIMEAFPNTFPPDYYAIHTGNPLRAEIMALTLSAPRSGHNPFRILVVGGSLGAKALNETVPIALQQVVGQITVWHQTGETHVAAMQNAYAQASFPARIEAFIEDMAAAYAWADIVICRAGALTISELAQAGVASILIPYPYAVDDHQTYNAQFLAIQGAAILLPQTQLTVDKLASLITSLYHDSTRLQLMSSAARNCAMPMALQQIVNLIIKNAYSV</sequence>
<comment type="catalytic activity">
    <reaction evidence="10">
        <text>di-trans,octa-cis-undecaprenyl diphospho-N-acetyl-alpha-D-muramoyl-L-alanyl-D-glutamyl-meso-2,6-diaminopimeloyl-D-alanyl-D-alanine + UDP-N-acetyl-alpha-D-glucosamine = di-trans,octa-cis-undecaprenyl diphospho-[N-acetyl-alpha-D-glucosaminyl-(1-&gt;4)]-N-acetyl-alpha-D-muramoyl-L-alanyl-D-glutamyl-meso-2,6-diaminopimeloyl-D-alanyl-D-alanine + UDP + H(+)</text>
        <dbReference type="Rhea" id="RHEA:31227"/>
        <dbReference type="ChEBI" id="CHEBI:15378"/>
        <dbReference type="ChEBI" id="CHEBI:57705"/>
        <dbReference type="ChEBI" id="CHEBI:58223"/>
        <dbReference type="ChEBI" id="CHEBI:61387"/>
        <dbReference type="ChEBI" id="CHEBI:61388"/>
        <dbReference type="EC" id="2.4.1.227"/>
    </reaction>
</comment>
<dbReference type="EMBL" id="AP014633">
    <property type="protein sequence ID" value="BAP56829.1"/>
    <property type="molecule type" value="Genomic_DNA"/>
</dbReference>
<keyword evidence="2 10" id="KW-0132">Cell division</keyword>
<dbReference type="GO" id="GO:0050511">
    <property type="term" value="F:undecaprenyldiphospho-muramoylpentapeptide beta-N-acetylglucosaminyltransferase activity"/>
    <property type="evidence" value="ECO:0007669"/>
    <property type="project" value="UniProtKB-UniRule"/>
</dbReference>
<dbReference type="STRING" id="40754.THII_2532"/>
<dbReference type="NCBIfam" id="TIGR01133">
    <property type="entry name" value="murG"/>
    <property type="match status" value="1"/>
</dbReference>
<dbReference type="PANTHER" id="PTHR21015:SF22">
    <property type="entry name" value="GLYCOSYLTRANSFERASE"/>
    <property type="match status" value="1"/>
</dbReference>
<keyword evidence="1 10" id="KW-1003">Cell membrane</keyword>
<gene>
    <name evidence="10" type="primary">murG</name>
    <name evidence="13" type="ORF">THII_2532</name>
</gene>
<dbReference type="AlphaFoldDB" id="A0A090AHR0"/>
<dbReference type="GO" id="GO:0051301">
    <property type="term" value="P:cell division"/>
    <property type="evidence" value="ECO:0007669"/>
    <property type="project" value="UniProtKB-KW"/>
</dbReference>
<dbReference type="UniPathway" id="UPA00219"/>
<keyword evidence="8 10" id="KW-0131">Cell cycle</keyword>
<dbReference type="InterPro" id="IPR006009">
    <property type="entry name" value="GlcNAc_MurG"/>
</dbReference>
<evidence type="ECO:0000259" key="12">
    <source>
        <dbReference type="Pfam" id="PF04101"/>
    </source>
</evidence>
<dbReference type="CDD" id="cd03785">
    <property type="entry name" value="GT28_MurG"/>
    <property type="match status" value="1"/>
</dbReference>
<dbReference type="HAMAP" id="MF_00033">
    <property type="entry name" value="MurG"/>
    <property type="match status" value="1"/>
</dbReference>
<evidence type="ECO:0000256" key="1">
    <source>
        <dbReference type="ARBA" id="ARBA00022475"/>
    </source>
</evidence>
<feature type="domain" description="Glycosyltransferase family 28 N-terminal" evidence="11">
    <location>
        <begin position="15"/>
        <end position="151"/>
    </location>
</feature>
<keyword evidence="5 10" id="KW-0133">Cell shape</keyword>
<dbReference type="PANTHER" id="PTHR21015">
    <property type="entry name" value="UDP-N-ACETYLGLUCOSAMINE--N-ACETYLMURAMYL-(PENTAPEPTIDE) PYROPHOSPHORYL-UNDECAPRENOL N-ACETYLGLUCOSAMINE TRANSFERASE 1"/>
    <property type="match status" value="1"/>
</dbReference>
<evidence type="ECO:0000313" key="14">
    <source>
        <dbReference type="Proteomes" id="UP000031623"/>
    </source>
</evidence>
<dbReference type="Pfam" id="PF03033">
    <property type="entry name" value="Glyco_transf_28"/>
    <property type="match status" value="1"/>
</dbReference>
<dbReference type="GO" id="GO:0051991">
    <property type="term" value="F:UDP-N-acetyl-D-glucosamine:N-acetylmuramoyl-L-alanyl-D-glutamyl-meso-2,6-diaminopimelyl-D-alanyl-D-alanine-diphosphoundecaprenol 4-beta-N-acetylglucosaminlytransferase activity"/>
    <property type="evidence" value="ECO:0007669"/>
    <property type="project" value="RHEA"/>
</dbReference>
<evidence type="ECO:0000256" key="9">
    <source>
        <dbReference type="ARBA" id="ARBA00023316"/>
    </source>
</evidence>
<protein>
    <recommendedName>
        <fullName evidence="10">UDP-N-acetylglucosamine--N-acetylmuramyl-(pentapeptide) pyrophosphoryl-undecaprenol N-acetylglucosamine transferase</fullName>
        <ecNumber evidence="10">2.4.1.227</ecNumber>
    </recommendedName>
    <alternativeName>
        <fullName evidence="10">Undecaprenyl-PP-MurNAc-pentapeptide-UDPGlcNAc GlcNAc transferase</fullName>
    </alternativeName>
</protein>
<dbReference type="InterPro" id="IPR007235">
    <property type="entry name" value="Glyco_trans_28_C"/>
</dbReference>
<comment type="similarity">
    <text evidence="10">Belongs to the glycosyltransferase 28 family. MurG subfamily.</text>
</comment>
<evidence type="ECO:0000256" key="3">
    <source>
        <dbReference type="ARBA" id="ARBA00022676"/>
    </source>
</evidence>
<evidence type="ECO:0000256" key="7">
    <source>
        <dbReference type="ARBA" id="ARBA00023136"/>
    </source>
</evidence>
<dbReference type="Pfam" id="PF04101">
    <property type="entry name" value="Glyco_tran_28_C"/>
    <property type="match status" value="1"/>
</dbReference>
<evidence type="ECO:0000256" key="6">
    <source>
        <dbReference type="ARBA" id="ARBA00022984"/>
    </source>
</evidence>
<dbReference type="InterPro" id="IPR004276">
    <property type="entry name" value="GlycoTrans_28_N"/>
</dbReference>
<dbReference type="SUPFAM" id="SSF53756">
    <property type="entry name" value="UDP-Glycosyltransferase/glycogen phosphorylase"/>
    <property type="match status" value="1"/>
</dbReference>
<keyword evidence="9 10" id="KW-0961">Cell wall biogenesis/degradation</keyword>
<reference evidence="13 14" key="1">
    <citation type="journal article" date="2014" name="ISME J.">
        <title>Ecophysiology of Thioploca ingrica as revealed by the complete genome sequence supplemented with proteomic evidence.</title>
        <authorList>
            <person name="Kojima H."/>
            <person name="Ogura Y."/>
            <person name="Yamamoto N."/>
            <person name="Togashi T."/>
            <person name="Mori H."/>
            <person name="Watanabe T."/>
            <person name="Nemoto F."/>
            <person name="Kurokawa K."/>
            <person name="Hayashi T."/>
            <person name="Fukui M."/>
        </authorList>
    </citation>
    <scope>NUCLEOTIDE SEQUENCE [LARGE SCALE GENOMIC DNA]</scope>
</reference>
<keyword evidence="6 10" id="KW-0573">Peptidoglycan synthesis</keyword>
<accession>A0A090AHR0</accession>
<feature type="binding site" evidence="10">
    <location>
        <begin position="22"/>
        <end position="24"/>
    </location>
    <ligand>
        <name>UDP-N-acetyl-alpha-D-glucosamine</name>
        <dbReference type="ChEBI" id="CHEBI:57705"/>
    </ligand>
</feature>
<organism evidence="13 14">
    <name type="scientific">Thioploca ingrica</name>
    <dbReference type="NCBI Taxonomy" id="40754"/>
    <lineage>
        <taxon>Bacteria</taxon>
        <taxon>Pseudomonadati</taxon>
        <taxon>Pseudomonadota</taxon>
        <taxon>Gammaproteobacteria</taxon>
        <taxon>Thiotrichales</taxon>
        <taxon>Thiotrichaceae</taxon>
        <taxon>Thioploca</taxon>
    </lineage>
</organism>
<dbReference type="GO" id="GO:0009252">
    <property type="term" value="P:peptidoglycan biosynthetic process"/>
    <property type="evidence" value="ECO:0007669"/>
    <property type="project" value="UniProtKB-UniRule"/>
</dbReference>
<dbReference type="GO" id="GO:0005886">
    <property type="term" value="C:plasma membrane"/>
    <property type="evidence" value="ECO:0007669"/>
    <property type="project" value="UniProtKB-SubCell"/>
</dbReference>
<feature type="binding site" evidence="10">
    <location>
        <position position="251"/>
    </location>
    <ligand>
        <name>UDP-N-acetyl-alpha-D-glucosamine</name>
        <dbReference type="ChEBI" id="CHEBI:57705"/>
    </ligand>
</feature>
<feature type="binding site" evidence="10">
    <location>
        <position position="199"/>
    </location>
    <ligand>
        <name>UDP-N-acetyl-alpha-D-glucosamine</name>
        <dbReference type="ChEBI" id="CHEBI:57705"/>
    </ligand>
</feature>
<evidence type="ECO:0000256" key="2">
    <source>
        <dbReference type="ARBA" id="ARBA00022618"/>
    </source>
</evidence>
<dbReference type="HOGENOM" id="CLU_037404_2_0_6"/>
<keyword evidence="14" id="KW-1185">Reference proteome</keyword>
<dbReference type="GO" id="GO:0005975">
    <property type="term" value="P:carbohydrate metabolic process"/>
    <property type="evidence" value="ECO:0007669"/>
    <property type="project" value="InterPro"/>
</dbReference>
<dbReference type="Gene3D" id="3.40.50.2000">
    <property type="entry name" value="Glycogen Phosphorylase B"/>
    <property type="match status" value="2"/>
</dbReference>
<dbReference type="Proteomes" id="UP000031623">
    <property type="component" value="Chromosome"/>
</dbReference>
<name>A0A090AHR0_9GAMM</name>
<evidence type="ECO:0000256" key="10">
    <source>
        <dbReference type="HAMAP-Rule" id="MF_00033"/>
    </source>
</evidence>
<keyword evidence="4 10" id="KW-0808">Transferase</keyword>
<proteinExistence type="inferred from homology"/>
<evidence type="ECO:0000313" key="13">
    <source>
        <dbReference type="EMBL" id="BAP56829.1"/>
    </source>
</evidence>
<dbReference type="EC" id="2.4.1.227" evidence="10"/>
<dbReference type="KEGG" id="tig:THII_2532"/>
<evidence type="ECO:0000256" key="5">
    <source>
        <dbReference type="ARBA" id="ARBA00022960"/>
    </source>
</evidence>
<dbReference type="GO" id="GO:0071555">
    <property type="term" value="P:cell wall organization"/>
    <property type="evidence" value="ECO:0007669"/>
    <property type="project" value="UniProtKB-KW"/>
</dbReference>
<dbReference type="GO" id="GO:0008360">
    <property type="term" value="P:regulation of cell shape"/>
    <property type="evidence" value="ECO:0007669"/>
    <property type="project" value="UniProtKB-KW"/>
</dbReference>
<feature type="binding site" evidence="10">
    <location>
        <position position="173"/>
    </location>
    <ligand>
        <name>UDP-N-acetyl-alpha-D-glucosamine</name>
        <dbReference type="ChEBI" id="CHEBI:57705"/>
    </ligand>
</feature>
<feature type="domain" description="Glycosyl transferase family 28 C-terminal" evidence="12">
    <location>
        <begin position="193"/>
        <end position="346"/>
    </location>
</feature>
<comment type="subcellular location">
    <subcellularLocation>
        <location evidence="10">Cell membrane</location>
        <topology evidence="10">Peripheral membrane protein</topology>
        <orientation evidence="10">Cytoplasmic side</orientation>
    </subcellularLocation>
</comment>
<evidence type="ECO:0000259" key="11">
    <source>
        <dbReference type="Pfam" id="PF03033"/>
    </source>
</evidence>
<comment type="function">
    <text evidence="10">Cell wall formation. Catalyzes the transfer of a GlcNAc subunit on undecaprenyl-pyrophosphoryl-MurNAc-pentapeptide (lipid intermediate I) to form undecaprenyl-pyrophosphoryl-MurNAc-(pentapeptide)GlcNAc (lipid intermediate II).</text>
</comment>
<evidence type="ECO:0000256" key="8">
    <source>
        <dbReference type="ARBA" id="ARBA00023306"/>
    </source>
</evidence>
<evidence type="ECO:0000256" key="4">
    <source>
        <dbReference type="ARBA" id="ARBA00022679"/>
    </source>
</evidence>
<keyword evidence="3 10" id="KW-0328">Glycosyltransferase</keyword>
<keyword evidence="7 10" id="KW-0472">Membrane</keyword>
<comment type="pathway">
    <text evidence="10">Cell wall biogenesis; peptidoglycan biosynthesis.</text>
</comment>